<dbReference type="RefSeq" id="WP_160887669.1">
    <property type="nucleotide sequence ID" value="NZ_WURB01000026.1"/>
</dbReference>
<gene>
    <name evidence="2" type="ORF">GR328_21975</name>
</gene>
<dbReference type="EMBL" id="WURB01000026">
    <property type="protein sequence ID" value="MXQ14076.1"/>
    <property type="molecule type" value="Genomic_DNA"/>
</dbReference>
<accession>A0A7X3SQZ8</accession>
<evidence type="ECO:0000259" key="1">
    <source>
        <dbReference type="Pfam" id="PF12762"/>
    </source>
</evidence>
<dbReference type="AlphaFoldDB" id="A0A7X3SQZ8"/>
<comment type="caution">
    <text evidence="2">The sequence shown here is derived from an EMBL/GenBank/DDBJ whole genome shotgun (WGS) entry which is preliminary data.</text>
</comment>
<reference evidence="2 3" key="2">
    <citation type="submission" date="2020-01" db="EMBL/GenBank/DDBJ databases">
        <title>Microvirga sp. nov., an arsenate reduction bacterium isolated from Tibet hotspring sediments.</title>
        <authorList>
            <person name="Xian W.-D."/>
            <person name="Li W.-J."/>
        </authorList>
    </citation>
    <scope>NUCLEOTIDE SEQUENCE [LARGE SCALE GENOMIC DNA]</scope>
    <source>
        <strain evidence="2 3">KCTC 23863</strain>
    </source>
</reference>
<protein>
    <recommendedName>
        <fullName evidence="1">ISXO2-like transposase domain-containing protein</fullName>
    </recommendedName>
</protein>
<organism evidence="2 3">
    <name type="scientific">Microvirga makkahensis</name>
    <dbReference type="NCBI Taxonomy" id="1128670"/>
    <lineage>
        <taxon>Bacteria</taxon>
        <taxon>Pseudomonadati</taxon>
        <taxon>Pseudomonadota</taxon>
        <taxon>Alphaproteobacteria</taxon>
        <taxon>Hyphomicrobiales</taxon>
        <taxon>Methylobacteriaceae</taxon>
        <taxon>Microvirga</taxon>
    </lineage>
</organism>
<feature type="domain" description="ISXO2-like transposase" evidence="1">
    <location>
        <begin position="3"/>
        <end position="52"/>
    </location>
</feature>
<dbReference type="OrthoDB" id="271821at2"/>
<proteinExistence type="predicted"/>
<reference evidence="2 3" key="1">
    <citation type="submission" date="2019-12" db="EMBL/GenBank/DDBJ databases">
        <authorList>
            <person name="Yuan C.-G."/>
        </authorList>
    </citation>
    <scope>NUCLEOTIDE SEQUENCE [LARGE SCALE GENOMIC DNA]</scope>
    <source>
        <strain evidence="2 3">KCTC 23863</strain>
    </source>
</reference>
<dbReference type="Pfam" id="PF12762">
    <property type="entry name" value="DDE_Tnp_IS1595"/>
    <property type="match status" value="1"/>
</dbReference>
<evidence type="ECO:0000313" key="2">
    <source>
        <dbReference type="EMBL" id="MXQ14076.1"/>
    </source>
</evidence>
<sequence>MGRVNQSKACSTEDGTNTNFIESFFSRIQRAYAGVHHRFSTRYFDWYVADLVRKEDAQRMSNGAQTQSMLAQALRRRTSGHLYNQIHLVLAGDIVPGRETRRAWSRLRQSRVVGNIVTSSHGHLHLRLKLENGNGSVRELLADDALGRQPETIAVERDGSLQILDPKRQHRNTWSHSPSVHARTAIRPAPPDHIVVELEEIILNKAAS</sequence>
<dbReference type="InterPro" id="IPR024445">
    <property type="entry name" value="Tnp_ISXO2-like"/>
</dbReference>
<name>A0A7X3SQZ8_9HYPH</name>
<dbReference type="Proteomes" id="UP000436483">
    <property type="component" value="Unassembled WGS sequence"/>
</dbReference>
<evidence type="ECO:0000313" key="3">
    <source>
        <dbReference type="Proteomes" id="UP000436483"/>
    </source>
</evidence>
<keyword evidence="3" id="KW-1185">Reference proteome</keyword>